<dbReference type="CDD" id="cd01099">
    <property type="entry name" value="PAN_AP_HGF"/>
    <property type="match status" value="2"/>
</dbReference>
<organism evidence="3 4">
    <name type="scientific">Pristionchus entomophagus</name>
    <dbReference type="NCBI Taxonomy" id="358040"/>
    <lineage>
        <taxon>Eukaryota</taxon>
        <taxon>Metazoa</taxon>
        <taxon>Ecdysozoa</taxon>
        <taxon>Nematoda</taxon>
        <taxon>Chromadorea</taxon>
        <taxon>Rhabditida</taxon>
        <taxon>Rhabditina</taxon>
        <taxon>Diplogasteromorpha</taxon>
        <taxon>Diplogasteroidea</taxon>
        <taxon>Neodiplogasteridae</taxon>
        <taxon>Pristionchus</taxon>
    </lineage>
</organism>
<sequence>MQLLYLLLPLAFLVEGRKNPLDCFVVSTEHALLGTAFSAPRVPNLHACLRQCLRRTKCRSLLYYRSKNVCVLNSKTRDEKKSGFVSTEGLAESSDYYERICYDRPRAVARAANTAKECFTVESGKVLIGIVDQQIKNVKTLEKCMRACQDSKRKSDRVCKSAMYYEKEQECILASQNKGDSPDLYIEDENSVYLENACFTEERETATMKIGTVNTTTASSIVLDSTPQVEIEDVPITTTESPATTTVTTAKPTGKPKQPDHLVHPELIPLPTMNAEPPPVESSGYVIAPQYTVTKNMGAVRKSEIIPPYIVDSYGVERKRDQKKPVKTNKSEPAQLVLPPLLDLPSIADPHTRRLRHPAVKDCFSEISAVDPGTMTGRVVKAYSLEQCVDICRLCNRCLRRKPCLTVAFHEEAYSCGLSSESAESQNEPLSRAKKDTNSIVFFVRGHC</sequence>
<evidence type="ECO:0000313" key="3">
    <source>
        <dbReference type="EMBL" id="GMS80413.1"/>
    </source>
</evidence>
<comment type="caution">
    <text evidence="3">The sequence shown here is derived from an EMBL/GenBank/DDBJ whole genome shotgun (WGS) entry which is preliminary data.</text>
</comment>
<dbReference type="InterPro" id="IPR052774">
    <property type="entry name" value="Celegans_DevNeuronal_Protein"/>
</dbReference>
<dbReference type="PANTHER" id="PTHR47327:SF12">
    <property type="entry name" value="APPLE DOMAIN-CONTAINING PROTEIN"/>
    <property type="match status" value="1"/>
</dbReference>
<keyword evidence="1" id="KW-0732">Signal</keyword>
<feature type="domain" description="Apple" evidence="2">
    <location>
        <begin position="118"/>
        <end position="198"/>
    </location>
</feature>
<dbReference type="EMBL" id="BTSX01000001">
    <property type="protein sequence ID" value="GMS80413.1"/>
    <property type="molecule type" value="Genomic_DNA"/>
</dbReference>
<dbReference type="InterPro" id="IPR003609">
    <property type="entry name" value="Pan_app"/>
</dbReference>
<dbReference type="Gene3D" id="3.50.4.10">
    <property type="entry name" value="Hepatocyte Growth Factor"/>
    <property type="match status" value="2"/>
</dbReference>
<accession>A0AAV5SIC3</accession>
<dbReference type="Proteomes" id="UP001432027">
    <property type="component" value="Unassembled WGS sequence"/>
</dbReference>
<dbReference type="Pfam" id="PF00024">
    <property type="entry name" value="PAN_1"/>
    <property type="match status" value="2"/>
</dbReference>
<keyword evidence="4" id="KW-1185">Reference proteome</keyword>
<dbReference type="AlphaFoldDB" id="A0AAV5SIC3"/>
<dbReference type="PROSITE" id="PS50948">
    <property type="entry name" value="PAN"/>
    <property type="match status" value="3"/>
</dbReference>
<evidence type="ECO:0000313" key="4">
    <source>
        <dbReference type="Proteomes" id="UP001432027"/>
    </source>
</evidence>
<evidence type="ECO:0000259" key="2">
    <source>
        <dbReference type="PROSITE" id="PS50948"/>
    </source>
</evidence>
<dbReference type="SMART" id="SM00473">
    <property type="entry name" value="PAN_AP"/>
    <property type="match status" value="3"/>
</dbReference>
<protein>
    <recommendedName>
        <fullName evidence="2">Apple domain-containing protein</fullName>
    </recommendedName>
</protein>
<proteinExistence type="predicted"/>
<dbReference type="SUPFAM" id="SSF57414">
    <property type="entry name" value="Hairpin loop containing domain-like"/>
    <property type="match status" value="2"/>
</dbReference>
<gene>
    <name evidence="3" type="ORF">PENTCL1PPCAC_2588</name>
</gene>
<feature type="chain" id="PRO_5043405844" description="Apple domain-containing protein" evidence="1">
    <location>
        <begin position="17"/>
        <end position="448"/>
    </location>
</feature>
<dbReference type="PANTHER" id="PTHR47327">
    <property type="entry name" value="FI18240P1-RELATED"/>
    <property type="match status" value="1"/>
</dbReference>
<feature type="domain" description="Apple" evidence="2">
    <location>
        <begin position="363"/>
        <end position="448"/>
    </location>
</feature>
<reference evidence="3" key="1">
    <citation type="submission" date="2023-10" db="EMBL/GenBank/DDBJ databases">
        <title>Genome assembly of Pristionchus species.</title>
        <authorList>
            <person name="Yoshida K."/>
            <person name="Sommer R.J."/>
        </authorList>
    </citation>
    <scope>NUCLEOTIDE SEQUENCE</scope>
    <source>
        <strain evidence="3">RS0144</strain>
    </source>
</reference>
<dbReference type="GO" id="GO:0009653">
    <property type="term" value="P:anatomical structure morphogenesis"/>
    <property type="evidence" value="ECO:0007669"/>
    <property type="project" value="TreeGrafter"/>
</dbReference>
<feature type="signal peptide" evidence="1">
    <location>
        <begin position="1"/>
        <end position="16"/>
    </location>
</feature>
<feature type="domain" description="Apple" evidence="2">
    <location>
        <begin position="23"/>
        <end position="101"/>
    </location>
</feature>
<name>A0AAV5SIC3_9BILA</name>
<evidence type="ECO:0000256" key="1">
    <source>
        <dbReference type="SAM" id="SignalP"/>
    </source>
</evidence>